<proteinExistence type="inferred from homology"/>
<dbReference type="GO" id="GO:0004850">
    <property type="term" value="F:uridine phosphorylase activity"/>
    <property type="evidence" value="ECO:0007669"/>
    <property type="project" value="InterPro"/>
</dbReference>
<dbReference type="OrthoDB" id="204058at2759"/>
<dbReference type="EMBL" id="CAJFCJ010000018">
    <property type="protein sequence ID" value="CAD5122670.1"/>
    <property type="molecule type" value="Genomic_DNA"/>
</dbReference>
<keyword evidence="4" id="KW-1185">Reference proteome</keyword>
<dbReference type="AlphaFoldDB" id="A0A7I8W794"/>
<evidence type="ECO:0000259" key="2">
    <source>
        <dbReference type="Pfam" id="PF01048"/>
    </source>
</evidence>
<dbReference type="CDD" id="cd17763">
    <property type="entry name" value="UP_hUPP-like"/>
    <property type="match status" value="1"/>
</dbReference>
<accession>A0A7I8W794</accession>
<dbReference type="PANTHER" id="PTHR43691">
    <property type="entry name" value="URIDINE PHOSPHORYLASE"/>
    <property type="match status" value="1"/>
</dbReference>
<gene>
    <name evidence="3" type="ORF">DGYR_LOCUS10453</name>
</gene>
<feature type="domain" description="Nucleoside phosphorylase" evidence="2">
    <location>
        <begin position="189"/>
        <end position="252"/>
    </location>
</feature>
<dbReference type="SUPFAM" id="SSF53167">
    <property type="entry name" value="Purine and uridine phosphorylases"/>
    <property type="match status" value="1"/>
</dbReference>
<organism evidence="3 4">
    <name type="scientific">Dimorphilus gyrociliatus</name>
    <dbReference type="NCBI Taxonomy" id="2664684"/>
    <lineage>
        <taxon>Eukaryota</taxon>
        <taxon>Metazoa</taxon>
        <taxon>Spiralia</taxon>
        <taxon>Lophotrochozoa</taxon>
        <taxon>Annelida</taxon>
        <taxon>Polychaeta</taxon>
        <taxon>Polychaeta incertae sedis</taxon>
        <taxon>Dinophilidae</taxon>
        <taxon>Dimorphilus</taxon>
    </lineage>
</organism>
<dbReference type="GO" id="GO:0009166">
    <property type="term" value="P:nucleotide catabolic process"/>
    <property type="evidence" value="ECO:0007669"/>
    <property type="project" value="InterPro"/>
</dbReference>
<evidence type="ECO:0000313" key="4">
    <source>
        <dbReference type="Proteomes" id="UP000549394"/>
    </source>
</evidence>
<evidence type="ECO:0000256" key="1">
    <source>
        <dbReference type="ARBA" id="ARBA00010456"/>
    </source>
</evidence>
<name>A0A7I8W794_9ANNE</name>
<dbReference type="InterPro" id="IPR035994">
    <property type="entry name" value="Nucleoside_phosphorylase_sf"/>
</dbReference>
<dbReference type="PANTHER" id="PTHR43691:SF11">
    <property type="entry name" value="FI09636P-RELATED"/>
    <property type="match status" value="1"/>
</dbReference>
<comment type="similarity">
    <text evidence="1">Belongs to the PNP/UDP phosphorylase family.</text>
</comment>
<dbReference type="Proteomes" id="UP000549394">
    <property type="component" value="Unassembled WGS sequence"/>
</dbReference>
<protein>
    <submittedName>
        <fullName evidence="3">DgyrCDS11080</fullName>
    </submittedName>
</protein>
<dbReference type="InterPro" id="IPR000845">
    <property type="entry name" value="Nucleoside_phosphorylase_d"/>
</dbReference>
<dbReference type="Pfam" id="PF01048">
    <property type="entry name" value="PNP_UDP_1"/>
    <property type="match status" value="2"/>
</dbReference>
<reference evidence="3 4" key="1">
    <citation type="submission" date="2020-08" db="EMBL/GenBank/DDBJ databases">
        <authorList>
            <person name="Hejnol A."/>
        </authorList>
    </citation>
    <scope>NUCLEOTIDE SEQUENCE [LARGE SCALE GENOMIC DNA]</scope>
</reference>
<comment type="caution">
    <text evidence="3">The sequence shown here is derived from an EMBL/GenBank/DDBJ whole genome shotgun (WGS) entry which is preliminary data.</text>
</comment>
<feature type="domain" description="Nucleoside phosphorylase" evidence="2">
    <location>
        <begin position="53"/>
        <end position="164"/>
    </location>
</feature>
<dbReference type="GO" id="GO:0005829">
    <property type="term" value="C:cytosol"/>
    <property type="evidence" value="ECO:0007669"/>
    <property type="project" value="TreeGrafter"/>
</dbReference>
<sequence>MENINEDILKLKGEAPHLEIKNDLIRNMTSDNLYHLALSTRTHNFKEMFQDIKFVCVGGSSKRMEKFAQFIASELGIKTPCINLASETDRYALFKAGPVLIASHGIGTPSISIVMHEILKLLYHARCQDKVTFFRLGTCGGLGLKPGTVVISDTAVDGLFREKYEARLDGAFCGYTQDQKMAFLIEAYKKGVRNIEMESLCFLAMCHQANVKGAVICVTLLDRLKSDQISETKTTLKEWEERPAKIALRYIKSELSKN</sequence>
<dbReference type="InterPro" id="IPR010059">
    <property type="entry name" value="Uridine_phosphorylase_euk"/>
</dbReference>
<dbReference type="GO" id="GO:0006218">
    <property type="term" value="P:uridine catabolic process"/>
    <property type="evidence" value="ECO:0007669"/>
    <property type="project" value="TreeGrafter"/>
</dbReference>
<dbReference type="Gene3D" id="3.40.50.1580">
    <property type="entry name" value="Nucleoside phosphorylase domain"/>
    <property type="match status" value="2"/>
</dbReference>
<evidence type="ECO:0000313" key="3">
    <source>
        <dbReference type="EMBL" id="CAD5122670.1"/>
    </source>
</evidence>